<keyword evidence="2" id="KW-1185">Reference proteome</keyword>
<name>A0ABQ5PGU1_9PSED</name>
<reference evidence="1" key="1">
    <citation type="journal article" date="2021" name="Sci. Rep.">
        <title>An efficient direct screening system for microorganisms that activate plant immune responses based on plant-microbe interactions using cultured plant cells.</title>
        <authorList>
            <person name="Kurokawa M."/>
            <person name="Nakano M."/>
            <person name="Kitahata N."/>
            <person name="Kuchitsu K."/>
            <person name="Furuya T."/>
        </authorList>
    </citation>
    <scope>NUCLEOTIDE SEQUENCE</scope>
    <source>
        <strain evidence="1">RS3R-1</strain>
    </source>
</reference>
<dbReference type="Proteomes" id="UP001145022">
    <property type="component" value="Unassembled WGS sequence"/>
</dbReference>
<evidence type="ECO:0000313" key="1">
    <source>
        <dbReference type="EMBL" id="GLH42760.1"/>
    </source>
</evidence>
<reference evidence="1" key="2">
    <citation type="submission" date="2022-11" db="EMBL/GenBank/DDBJ databases">
        <title>Draft genome sequencing of Pseudomonas atacamensis RS3R1.</title>
        <authorList>
            <person name="Furuya T."/>
            <person name="Kaneko H."/>
        </authorList>
    </citation>
    <scope>NUCLEOTIDE SEQUENCE</scope>
    <source>
        <strain evidence="1">RS3R-1</strain>
    </source>
</reference>
<proteinExistence type="predicted"/>
<protein>
    <submittedName>
        <fullName evidence="1">Uncharacterized protein</fullName>
    </submittedName>
</protein>
<organism evidence="1 2">
    <name type="scientific">Pseudomonas atacamensis</name>
    <dbReference type="NCBI Taxonomy" id="2565368"/>
    <lineage>
        <taxon>Bacteria</taxon>
        <taxon>Pseudomonadati</taxon>
        <taxon>Pseudomonadota</taxon>
        <taxon>Gammaproteobacteria</taxon>
        <taxon>Pseudomonadales</taxon>
        <taxon>Pseudomonadaceae</taxon>
        <taxon>Pseudomonas</taxon>
    </lineage>
</organism>
<gene>
    <name evidence="1" type="ORF">RS3R1_18480</name>
</gene>
<sequence>MVATADDADGITVALQVAGNQFGEGGVVFDQEDVGHGVFQRMLWRQSGLIRSHIEMRSPVGASLLAKAIELSQ</sequence>
<dbReference type="EMBL" id="BSCQ01000030">
    <property type="protein sequence ID" value="GLH42760.1"/>
    <property type="molecule type" value="Genomic_DNA"/>
</dbReference>
<reference evidence="1" key="3">
    <citation type="journal article" date="2023" name="J. Biotechnol.">
        <title>Draft Genome Sequences of Endophytic Pseudomonas Strains, Isolated from the Interior of Brassicaceae Plants.</title>
        <authorList>
            <person name="Kaneko H."/>
            <person name="Furuya T."/>
        </authorList>
    </citation>
    <scope>NUCLEOTIDE SEQUENCE</scope>
    <source>
        <strain evidence="1">RS3R-1</strain>
    </source>
</reference>
<accession>A0ABQ5PGU1</accession>
<comment type="caution">
    <text evidence="1">The sequence shown here is derived from an EMBL/GenBank/DDBJ whole genome shotgun (WGS) entry which is preliminary data.</text>
</comment>
<evidence type="ECO:0000313" key="2">
    <source>
        <dbReference type="Proteomes" id="UP001145022"/>
    </source>
</evidence>